<accession>A0A5N6MYC8</accession>
<dbReference type="Proteomes" id="UP000326396">
    <property type="component" value="Linkage Group LG4"/>
</dbReference>
<sequence length="83" mass="9242">MISSKLQSSCMHEFSCGIRYVQNPNVESPETSTGNQRWIIVAQHTLDSPEMAAVMTLITEGDNRPIYGRYSKTQLTVVANDHG</sequence>
<evidence type="ECO:0000313" key="1">
    <source>
        <dbReference type="EMBL" id="KAD4178435.1"/>
    </source>
</evidence>
<protein>
    <submittedName>
        <fullName evidence="1">Uncharacterized protein</fullName>
    </submittedName>
</protein>
<proteinExistence type="predicted"/>
<comment type="caution">
    <text evidence="1">The sequence shown here is derived from an EMBL/GenBank/DDBJ whole genome shotgun (WGS) entry which is preliminary data.</text>
</comment>
<dbReference type="AlphaFoldDB" id="A0A5N6MYC8"/>
<gene>
    <name evidence="1" type="ORF">E3N88_27026</name>
</gene>
<evidence type="ECO:0000313" key="2">
    <source>
        <dbReference type="Proteomes" id="UP000326396"/>
    </source>
</evidence>
<reference evidence="1 2" key="1">
    <citation type="submission" date="2019-05" db="EMBL/GenBank/DDBJ databases">
        <title>Mikania micrantha, genome provides insights into the molecular mechanism of rapid growth.</title>
        <authorList>
            <person name="Liu B."/>
        </authorList>
    </citation>
    <scope>NUCLEOTIDE SEQUENCE [LARGE SCALE GENOMIC DNA]</scope>
    <source>
        <strain evidence="1">NLD-2019</strain>
        <tissue evidence="1">Leaf</tissue>
    </source>
</reference>
<dbReference type="EMBL" id="SZYD01000014">
    <property type="protein sequence ID" value="KAD4178435.1"/>
    <property type="molecule type" value="Genomic_DNA"/>
</dbReference>
<organism evidence="1 2">
    <name type="scientific">Mikania micrantha</name>
    <name type="common">bitter vine</name>
    <dbReference type="NCBI Taxonomy" id="192012"/>
    <lineage>
        <taxon>Eukaryota</taxon>
        <taxon>Viridiplantae</taxon>
        <taxon>Streptophyta</taxon>
        <taxon>Embryophyta</taxon>
        <taxon>Tracheophyta</taxon>
        <taxon>Spermatophyta</taxon>
        <taxon>Magnoliopsida</taxon>
        <taxon>eudicotyledons</taxon>
        <taxon>Gunneridae</taxon>
        <taxon>Pentapetalae</taxon>
        <taxon>asterids</taxon>
        <taxon>campanulids</taxon>
        <taxon>Asterales</taxon>
        <taxon>Asteraceae</taxon>
        <taxon>Asteroideae</taxon>
        <taxon>Heliantheae alliance</taxon>
        <taxon>Eupatorieae</taxon>
        <taxon>Mikania</taxon>
    </lineage>
</organism>
<name>A0A5N6MYC8_9ASTR</name>
<keyword evidence="2" id="KW-1185">Reference proteome</keyword>